<dbReference type="GO" id="GO:0004190">
    <property type="term" value="F:aspartic-type endopeptidase activity"/>
    <property type="evidence" value="ECO:0007669"/>
    <property type="project" value="UniProtKB-KW"/>
</dbReference>
<keyword evidence="5" id="KW-0479">Metal-binding</keyword>
<keyword evidence="6" id="KW-0547">Nucleotide-binding</keyword>
<evidence type="ECO:0000256" key="7">
    <source>
        <dbReference type="ARBA" id="ARBA00022750"/>
    </source>
</evidence>
<dbReference type="AlphaFoldDB" id="A0A0A9XDZ4"/>
<feature type="domain" description="Integrase catalytic" evidence="18">
    <location>
        <begin position="294"/>
        <end position="463"/>
    </location>
</feature>
<keyword evidence="14" id="KW-0808">Transferase</keyword>
<comment type="function">
    <text evidence="1">The aspartyl protease (PR) mediates the proteolytic cleavages of the Gag and Gag-Pol polyproteins after assembly of the VLP.</text>
</comment>
<reference evidence="19" key="2">
    <citation type="submission" date="2014-07" db="EMBL/GenBank/DDBJ databases">
        <authorList>
            <person name="Hull J."/>
        </authorList>
    </citation>
    <scope>NUCLEOTIDE SEQUENCE</scope>
</reference>
<protein>
    <submittedName>
        <fullName evidence="19">Retrovirus-related Pol polyprotein from transposon TNT 1-94</fullName>
    </submittedName>
</protein>
<evidence type="ECO:0000313" key="19">
    <source>
        <dbReference type="EMBL" id="JAG18937.1"/>
    </source>
</evidence>
<keyword evidence="9" id="KW-0378">Hydrolase</keyword>
<dbReference type="GO" id="GO:0005524">
    <property type="term" value="F:ATP binding"/>
    <property type="evidence" value="ECO:0007669"/>
    <property type="project" value="UniProtKB-KW"/>
</dbReference>
<dbReference type="InterPro" id="IPR039537">
    <property type="entry name" value="Retrotran_Ty1/copia-like"/>
</dbReference>
<keyword evidence="15" id="KW-0917">Virion maturation</keyword>
<evidence type="ECO:0000256" key="11">
    <source>
        <dbReference type="ARBA" id="ARBA00022842"/>
    </source>
</evidence>
<dbReference type="Pfam" id="PF00665">
    <property type="entry name" value="rve"/>
    <property type="match status" value="1"/>
</dbReference>
<evidence type="ECO:0000256" key="4">
    <source>
        <dbReference type="ARBA" id="ARBA00022722"/>
    </source>
</evidence>
<evidence type="ECO:0000256" key="16">
    <source>
        <dbReference type="ARBA" id="ARBA00023172"/>
    </source>
</evidence>
<dbReference type="GO" id="GO:0042575">
    <property type="term" value="C:DNA polymerase complex"/>
    <property type="evidence" value="ECO:0007669"/>
    <property type="project" value="UniProtKB-ARBA"/>
</dbReference>
<feature type="non-terminal residue" evidence="19">
    <location>
        <position position="1"/>
    </location>
</feature>
<dbReference type="InterPro" id="IPR013103">
    <property type="entry name" value="RVT_2"/>
</dbReference>
<dbReference type="InterPro" id="IPR036397">
    <property type="entry name" value="RNaseH_sf"/>
</dbReference>
<keyword evidence="12" id="KW-0229">DNA integration</keyword>
<evidence type="ECO:0000256" key="15">
    <source>
        <dbReference type="ARBA" id="ARBA00023113"/>
    </source>
</evidence>
<dbReference type="InterPro" id="IPR054722">
    <property type="entry name" value="PolX-like_BBD"/>
</dbReference>
<dbReference type="EMBL" id="GBHO01024667">
    <property type="protein sequence ID" value="JAG18937.1"/>
    <property type="molecule type" value="Transcribed_RNA"/>
</dbReference>
<evidence type="ECO:0000256" key="12">
    <source>
        <dbReference type="ARBA" id="ARBA00022908"/>
    </source>
</evidence>
<evidence type="ECO:0000256" key="3">
    <source>
        <dbReference type="ARBA" id="ARBA00022670"/>
    </source>
</evidence>
<feature type="non-terminal residue" evidence="19">
    <location>
        <position position="864"/>
    </location>
</feature>
<dbReference type="SUPFAM" id="SSF56672">
    <property type="entry name" value="DNA/RNA polymerases"/>
    <property type="match status" value="1"/>
</dbReference>
<dbReference type="GO" id="GO:0003887">
    <property type="term" value="F:DNA-directed DNA polymerase activity"/>
    <property type="evidence" value="ECO:0007669"/>
    <property type="project" value="UniProtKB-KW"/>
</dbReference>
<dbReference type="GO" id="GO:0046872">
    <property type="term" value="F:metal ion binding"/>
    <property type="evidence" value="ECO:0007669"/>
    <property type="project" value="UniProtKB-KW"/>
</dbReference>
<dbReference type="PANTHER" id="PTHR42648:SF11">
    <property type="entry name" value="TRANSPOSON TY4-P GAG-POL POLYPROTEIN"/>
    <property type="match status" value="1"/>
</dbReference>
<keyword evidence="8" id="KW-0255">Endonuclease</keyword>
<accession>A0A0A9XDZ4</accession>
<dbReference type="Gene3D" id="3.30.420.10">
    <property type="entry name" value="Ribonuclease H-like superfamily/Ribonuclease H"/>
    <property type="match status" value="1"/>
</dbReference>
<dbReference type="GO" id="GO:0003676">
    <property type="term" value="F:nucleic acid binding"/>
    <property type="evidence" value="ECO:0007669"/>
    <property type="project" value="InterPro"/>
</dbReference>
<dbReference type="PROSITE" id="PS50994">
    <property type="entry name" value="INTEGRASE"/>
    <property type="match status" value="1"/>
</dbReference>
<evidence type="ECO:0000256" key="5">
    <source>
        <dbReference type="ARBA" id="ARBA00022723"/>
    </source>
</evidence>
<evidence type="ECO:0000256" key="6">
    <source>
        <dbReference type="ARBA" id="ARBA00022741"/>
    </source>
</evidence>
<dbReference type="InterPro" id="IPR043502">
    <property type="entry name" value="DNA/RNA_pol_sf"/>
</dbReference>
<reference evidence="19" key="1">
    <citation type="journal article" date="2014" name="PLoS ONE">
        <title>Transcriptome-Based Identification of ABC Transporters in the Western Tarnished Plant Bug Lygus hesperus.</title>
        <authorList>
            <person name="Hull J.J."/>
            <person name="Chaney K."/>
            <person name="Geib S.M."/>
            <person name="Fabrick J.A."/>
            <person name="Brent C.S."/>
            <person name="Walsh D."/>
            <person name="Lavine L.C."/>
        </authorList>
    </citation>
    <scope>NUCLEOTIDE SEQUENCE</scope>
</reference>
<dbReference type="InterPro" id="IPR012337">
    <property type="entry name" value="RNaseH-like_sf"/>
</dbReference>
<name>A0A0A9XDZ4_LYGHE</name>
<dbReference type="Pfam" id="PF22936">
    <property type="entry name" value="Pol_BBD"/>
    <property type="match status" value="1"/>
</dbReference>
<keyword evidence="14" id="KW-0548">Nucleotidyltransferase</keyword>
<evidence type="ECO:0000256" key="9">
    <source>
        <dbReference type="ARBA" id="ARBA00022801"/>
    </source>
</evidence>
<keyword evidence="11" id="KW-0460">Magnesium</keyword>
<dbReference type="GO" id="GO:0004519">
    <property type="term" value="F:endonuclease activity"/>
    <property type="evidence" value="ECO:0007669"/>
    <property type="project" value="UniProtKB-KW"/>
</dbReference>
<keyword evidence="3" id="KW-0645">Protease</keyword>
<gene>
    <name evidence="19" type="primary">POLX_186</name>
    <name evidence="19" type="ORF">CM83_55150</name>
</gene>
<evidence type="ECO:0000256" key="1">
    <source>
        <dbReference type="ARBA" id="ARBA00002180"/>
    </source>
</evidence>
<dbReference type="InterPro" id="IPR001584">
    <property type="entry name" value="Integrase_cat-core"/>
</dbReference>
<dbReference type="GO" id="GO:0003964">
    <property type="term" value="F:RNA-directed DNA polymerase activity"/>
    <property type="evidence" value="ECO:0007669"/>
    <property type="project" value="UniProtKB-KW"/>
</dbReference>
<evidence type="ECO:0000256" key="17">
    <source>
        <dbReference type="ARBA" id="ARBA00023268"/>
    </source>
</evidence>
<dbReference type="SUPFAM" id="SSF53098">
    <property type="entry name" value="Ribonuclease H-like"/>
    <property type="match status" value="1"/>
</dbReference>
<evidence type="ECO:0000256" key="8">
    <source>
        <dbReference type="ARBA" id="ARBA00022759"/>
    </source>
</evidence>
<evidence type="ECO:0000259" key="18">
    <source>
        <dbReference type="PROSITE" id="PS50994"/>
    </source>
</evidence>
<dbReference type="GO" id="GO:0006508">
    <property type="term" value="P:proteolysis"/>
    <property type="evidence" value="ECO:0007669"/>
    <property type="project" value="UniProtKB-KW"/>
</dbReference>
<keyword evidence="4" id="KW-0540">Nuclease</keyword>
<keyword evidence="14" id="KW-0239">DNA-directed DNA polymerase</keyword>
<keyword evidence="13" id="KW-0695">RNA-directed DNA polymerase</keyword>
<keyword evidence="2" id="KW-1188">Viral release from host cell</keyword>
<dbReference type="GO" id="GO:0015074">
    <property type="term" value="P:DNA integration"/>
    <property type="evidence" value="ECO:0007669"/>
    <property type="project" value="UniProtKB-KW"/>
</dbReference>
<keyword evidence="10" id="KW-0067">ATP-binding</keyword>
<dbReference type="PANTHER" id="PTHR42648">
    <property type="entry name" value="TRANSPOSASE, PUTATIVE-RELATED"/>
    <property type="match status" value="1"/>
</dbReference>
<dbReference type="Pfam" id="PF07727">
    <property type="entry name" value="RVT_2"/>
    <property type="match status" value="1"/>
</dbReference>
<evidence type="ECO:0000256" key="2">
    <source>
        <dbReference type="ARBA" id="ARBA00022612"/>
    </source>
</evidence>
<evidence type="ECO:0000256" key="14">
    <source>
        <dbReference type="ARBA" id="ARBA00022932"/>
    </source>
</evidence>
<sequence>HACSMTEGKYSFSAIIDSGCTEHLTNNKQFLTNFRRLTTPRIFKCANGSETADLTVNYCGDLKFYNNGTCSTLTDVLYSPSLSTNLFSVRKVTQSGINVTFSKNYVNFVQASTGNIIKTGYFRDNLWWIDLPLAPQGLEGCTTPRLKRLKLGPCLLDDPYKQPCQHDSFGRHFERVSSSRIPDLTKLRGRCVEGSSLYHDIPVNIELSEKHDPTNLDSKIAQFDKDNLESKFQTLESDILWHLRLNHASKPYLQAAKKFIPELKYITLTDNIQNCEDCHQANVTRKSHTQVRHRAEKPLAVLHSDLMGTISPTNFRTGDSYIVIFVCDYSRYTFAYTLKNKKQVHTAFERCLKEIESITLEQKNVFKLRSDRGLEFQTSEMKQLLSDRSITCEYSQPHVPQQNGCAERMNQEIKHKIRVNLLAAKMPFSFWGHALNYVIFVYNRMPHSSNMFTSPYQMVKQRPPTLKFLKRFGCLVHYHDVNSKTKFAPNGKRGYLLECTDTGLIVFSEQHENLVNSCDVKCIESIVYGDKIKDYPLPLSDSLDISDTTCDLNSDSETSAVAFKNIELIEPVSYKEAINSPEKDLWMEAIKSELTALVDMNTWDLVPKSELEPRTKIIKSRWVHKRKLEPDGKFRFKSRLVIKGFADTNNYLVSEIYAPVARLGDVRMFLSVVNKLELFLYQLDVTTAFLHGELEKPIFMYVPEGLEEMMELPVRSLDNYICSLKKSLYGLKVSPNLWYKKFSKVLLELGFEMYPFQTCIFKRQQDQKFIILLIYVDDCLLASNNDDLALQYIDKIKNKINIKNLGSPRKFLGLEIVRDLPNKTIFIHQKTAILKLLNKYLSPDDQISKNSNVSNYMFTQYSRT</sequence>
<evidence type="ECO:0000256" key="13">
    <source>
        <dbReference type="ARBA" id="ARBA00022918"/>
    </source>
</evidence>
<dbReference type="GO" id="GO:0006310">
    <property type="term" value="P:DNA recombination"/>
    <property type="evidence" value="ECO:0007669"/>
    <property type="project" value="UniProtKB-KW"/>
</dbReference>
<organism evidence="19">
    <name type="scientific">Lygus hesperus</name>
    <name type="common">Western plant bug</name>
    <dbReference type="NCBI Taxonomy" id="30085"/>
    <lineage>
        <taxon>Eukaryota</taxon>
        <taxon>Metazoa</taxon>
        <taxon>Ecdysozoa</taxon>
        <taxon>Arthropoda</taxon>
        <taxon>Hexapoda</taxon>
        <taxon>Insecta</taxon>
        <taxon>Pterygota</taxon>
        <taxon>Neoptera</taxon>
        <taxon>Paraneoptera</taxon>
        <taxon>Hemiptera</taxon>
        <taxon>Heteroptera</taxon>
        <taxon>Panheteroptera</taxon>
        <taxon>Cimicomorpha</taxon>
        <taxon>Miridae</taxon>
        <taxon>Mirini</taxon>
        <taxon>Lygus</taxon>
    </lineage>
</organism>
<keyword evidence="7" id="KW-0064">Aspartyl protease</keyword>
<evidence type="ECO:0000256" key="10">
    <source>
        <dbReference type="ARBA" id="ARBA00022840"/>
    </source>
</evidence>
<keyword evidence="17" id="KW-0511">Multifunctional enzyme</keyword>
<keyword evidence="16" id="KW-0233">DNA recombination</keyword>
<proteinExistence type="predicted"/>